<feature type="region of interest" description="Disordered" evidence="1">
    <location>
        <begin position="1"/>
        <end position="60"/>
    </location>
</feature>
<keyword evidence="3" id="KW-1185">Reference proteome</keyword>
<proteinExistence type="predicted"/>
<comment type="caution">
    <text evidence="2">The sequence shown here is derived from an EMBL/GenBank/DDBJ whole genome shotgun (WGS) entry which is preliminary data.</text>
</comment>
<evidence type="ECO:0000313" key="3">
    <source>
        <dbReference type="Proteomes" id="UP001497392"/>
    </source>
</evidence>
<feature type="compositionally biased region" description="Polar residues" evidence="1">
    <location>
        <begin position="36"/>
        <end position="60"/>
    </location>
</feature>
<name>A0ABP1FWK5_9CHLO</name>
<reference evidence="2 3" key="1">
    <citation type="submission" date="2024-06" db="EMBL/GenBank/DDBJ databases">
        <authorList>
            <person name="Kraege A."/>
            <person name="Thomma B."/>
        </authorList>
    </citation>
    <scope>NUCLEOTIDE SEQUENCE [LARGE SCALE GENOMIC DNA]</scope>
</reference>
<feature type="compositionally biased region" description="Polar residues" evidence="1">
    <location>
        <begin position="1"/>
        <end position="21"/>
    </location>
</feature>
<accession>A0ABP1FWK5</accession>
<sequence length="214" mass="23297">MYPTIQQDASGVLQVPSSGNANAYYPTVGMRPSPTPGAQQNSASSYSNGPSRPSTSQDDAAQQNFPMLRVQVAEQFRTMPPVMVNPGLDDIKRSTFHYDFDYERKVAAEYGIDDSHDSEHNSSASSTELTNLQVEDPWTSEFLKYKELGFSHEEVGMALGALGPDADQDSQFLDFCKHYRELRSMGFPAATIAGALVSHNCDIAAATEACLAAQ</sequence>
<evidence type="ECO:0000313" key="2">
    <source>
        <dbReference type="EMBL" id="CAL5223826.1"/>
    </source>
</evidence>
<organism evidence="2 3">
    <name type="scientific">Coccomyxa viridis</name>
    <dbReference type="NCBI Taxonomy" id="1274662"/>
    <lineage>
        <taxon>Eukaryota</taxon>
        <taxon>Viridiplantae</taxon>
        <taxon>Chlorophyta</taxon>
        <taxon>core chlorophytes</taxon>
        <taxon>Trebouxiophyceae</taxon>
        <taxon>Trebouxiophyceae incertae sedis</taxon>
        <taxon>Coccomyxaceae</taxon>
        <taxon>Coccomyxa</taxon>
    </lineage>
</organism>
<dbReference type="EMBL" id="CAXHTA020000009">
    <property type="protein sequence ID" value="CAL5223826.1"/>
    <property type="molecule type" value="Genomic_DNA"/>
</dbReference>
<protein>
    <submittedName>
        <fullName evidence="2">G6402 protein</fullName>
    </submittedName>
</protein>
<dbReference type="Proteomes" id="UP001497392">
    <property type="component" value="Unassembled WGS sequence"/>
</dbReference>
<gene>
    <name evidence="2" type="primary">g6402</name>
    <name evidence="2" type="ORF">VP750_LOCUS5485</name>
</gene>
<evidence type="ECO:0000256" key="1">
    <source>
        <dbReference type="SAM" id="MobiDB-lite"/>
    </source>
</evidence>